<protein>
    <submittedName>
        <fullName evidence="1">Uncharacterized protein</fullName>
    </submittedName>
</protein>
<organism evidence="1 2">
    <name type="scientific">Streptococcus gordonii</name>
    <dbReference type="NCBI Taxonomy" id="1302"/>
    <lineage>
        <taxon>Bacteria</taxon>
        <taxon>Bacillati</taxon>
        <taxon>Bacillota</taxon>
        <taxon>Bacilli</taxon>
        <taxon>Lactobacillales</taxon>
        <taxon>Streptococcaceae</taxon>
        <taxon>Streptococcus</taxon>
    </lineage>
</organism>
<name>A0AB34S8G4_STRGN</name>
<accession>A0AB34S8G4</accession>
<reference evidence="1 2" key="1">
    <citation type="submission" date="2015-02" db="EMBL/GenBank/DDBJ databases">
        <title>Evolution of amylase-binding proteins of oral streptococcal species.</title>
        <authorList>
            <person name="Haase E.M."/>
        </authorList>
    </citation>
    <scope>NUCLEOTIDE SEQUENCE [LARGE SCALE GENOMIC DNA]</scope>
    <source>
        <strain evidence="2">UB10712</strain>
    </source>
</reference>
<comment type="caution">
    <text evidence="1">The sequence shown here is derived from an EMBL/GenBank/DDBJ whole genome shotgun (WGS) entry which is preliminary data.</text>
</comment>
<evidence type="ECO:0000313" key="2">
    <source>
        <dbReference type="Proteomes" id="UP000033375"/>
    </source>
</evidence>
<gene>
    <name evidence="1" type="ORF">TZ88_01376</name>
</gene>
<dbReference type="EMBL" id="JYGN01000006">
    <property type="protein sequence ID" value="KJQ63732.1"/>
    <property type="molecule type" value="Genomic_DNA"/>
</dbReference>
<evidence type="ECO:0000313" key="1">
    <source>
        <dbReference type="EMBL" id="KJQ63732.1"/>
    </source>
</evidence>
<proteinExistence type="predicted"/>
<dbReference type="AlphaFoldDB" id="A0AB34S8G4"/>
<dbReference type="Proteomes" id="UP000033375">
    <property type="component" value="Unassembled WGS sequence"/>
</dbReference>
<sequence length="41" mass="4734">MTLNDKEVQDLQVFTKGHVRLPEGKVFKLNDLENAVKLFFA</sequence>